<accession>A0A9P6E0B2</accession>
<comment type="caution">
    <text evidence="1">The sequence shown here is derived from an EMBL/GenBank/DDBJ whole genome shotgun (WGS) entry which is preliminary data.</text>
</comment>
<gene>
    <name evidence="1" type="ORF">BS47DRAFT_1483052</name>
</gene>
<organism evidence="1 2">
    <name type="scientific">Hydnum rufescens UP504</name>
    <dbReference type="NCBI Taxonomy" id="1448309"/>
    <lineage>
        <taxon>Eukaryota</taxon>
        <taxon>Fungi</taxon>
        <taxon>Dikarya</taxon>
        <taxon>Basidiomycota</taxon>
        <taxon>Agaricomycotina</taxon>
        <taxon>Agaricomycetes</taxon>
        <taxon>Cantharellales</taxon>
        <taxon>Hydnaceae</taxon>
        <taxon>Hydnum</taxon>
    </lineage>
</organism>
<dbReference type="Proteomes" id="UP000886523">
    <property type="component" value="Unassembled WGS sequence"/>
</dbReference>
<evidence type="ECO:0000313" key="2">
    <source>
        <dbReference type="Proteomes" id="UP000886523"/>
    </source>
</evidence>
<sequence>MNAGLTTPTVDKGLDDFYSARELYFPIFQWLEKRYLGRGLHLSEVTDVNVLFPSKASPNGALRHRFLQSLHCLTSSSVFAAPGVRDPRGGLAYLQRQAPIPTLKPVVMWIFSIKLEKKDEGEENMNRKMKRETMYTTKGNHAYVLGRVQMSLSAMRYPHSARERREDKLWTAHLVFGKREVSAHTLEYQREEDVARKQKVTQRRQYRELIDIAESHEGVLLFARCIFAATWSPETPTIEERKALLQKRIMALTVSGTMENRIQGIQSETRRRSCIIRFEGHCRLPIIQNLITPERREAAAV</sequence>
<evidence type="ECO:0000313" key="1">
    <source>
        <dbReference type="EMBL" id="KAF9517854.1"/>
    </source>
</evidence>
<dbReference type="EMBL" id="MU128929">
    <property type="protein sequence ID" value="KAF9517854.1"/>
    <property type="molecule type" value="Genomic_DNA"/>
</dbReference>
<protein>
    <submittedName>
        <fullName evidence="1">Uncharacterized protein</fullName>
    </submittedName>
</protein>
<keyword evidence="2" id="KW-1185">Reference proteome</keyword>
<dbReference type="AlphaFoldDB" id="A0A9P6E0B2"/>
<proteinExistence type="predicted"/>
<reference evidence="1" key="1">
    <citation type="journal article" date="2020" name="Nat. Commun.">
        <title>Large-scale genome sequencing of mycorrhizal fungi provides insights into the early evolution of symbiotic traits.</title>
        <authorList>
            <person name="Miyauchi S."/>
            <person name="Kiss E."/>
            <person name="Kuo A."/>
            <person name="Drula E."/>
            <person name="Kohler A."/>
            <person name="Sanchez-Garcia M."/>
            <person name="Morin E."/>
            <person name="Andreopoulos B."/>
            <person name="Barry K.W."/>
            <person name="Bonito G."/>
            <person name="Buee M."/>
            <person name="Carver A."/>
            <person name="Chen C."/>
            <person name="Cichocki N."/>
            <person name="Clum A."/>
            <person name="Culley D."/>
            <person name="Crous P.W."/>
            <person name="Fauchery L."/>
            <person name="Girlanda M."/>
            <person name="Hayes R.D."/>
            <person name="Keri Z."/>
            <person name="LaButti K."/>
            <person name="Lipzen A."/>
            <person name="Lombard V."/>
            <person name="Magnuson J."/>
            <person name="Maillard F."/>
            <person name="Murat C."/>
            <person name="Nolan M."/>
            <person name="Ohm R.A."/>
            <person name="Pangilinan J."/>
            <person name="Pereira M.F."/>
            <person name="Perotto S."/>
            <person name="Peter M."/>
            <person name="Pfister S."/>
            <person name="Riley R."/>
            <person name="Sitrit Y."/>
            <person name="Stielow J.B."/>
            <person name="Szollosi G."/>
            <person name="Zifcakova L."/>
            <person name="Stursova M."/>
            <person name="Spatafora J.W."/>
            <person name="Tedersoo L."/>
            <person name="Vaario L.M."/>
            <person name="Yamada A."/>
            <person name="Yan M."/>
            <person name="Wang P."/>
            <person name="Xu J."/>
            <person name="Bruns T."/>
            <person name="Baldrian P."/>
            <person name="Vilgalys R."/>
            <person name="Dunand C."/>
            <person name="Henrissat B."/>
            <person name="Grigoriev I.V."/>
            <person name="Hibbett D."/>
            <person name="Nagy L.G."/>
            <person name="Martin F.M."/>
        </authorList>
    </citation>
    <scope>NUCLEOTIDE SEQUENCE</scope>
    <source>
        <strain evidence="1">UP504</strain>
    </source>
</reference>
<name>A0A9P6E0B2_9AGAM</name>